<dbReference type="EMBL" id="LKAQ01000001">
    <property type="protein sequence ID" value="OIQ52085.1"/>
    <property type="molecule type" value="Genomic_DNA"/>
</dbReference>
<dbReference type="Proteomes" id="UP000181901">
    <property type="component" value="Unassembled WGS sequence"/>
</dbReference>
<proteinExistence type="predicted"/>
<keyword evidence="2" id="KW-1185">Reference proteome</keyword>
<dbReference type="AlphaFoldDB" id="A0A1J5MZU4"/>
<sequence length="121" mass="14212">MPYTYEVLKKDGYIQLTSSGKIGSMEDLVELGRSMEDLANRLDCRRFLIDERSVVMAIEPLDLTAFAESRMDEPRTGMRVAVIYTPENLSRFHWIETFLQNRCIPYRQFSSFEEAEQWLMS</sequence>
<gene>
    <name evidence="1" type="ORF">BerOc1_00557</name>
</gene>
<dbReference type="OrthoDB" id="595024at2"/>
<name>A0A1J5MZU4_9BACT</name>
<comment type="caution">
    <text evidence="1">The sequence shown here is derived from an EMBL/GenBank/DDBJ whole genome shotgun (WGS) entry which is preliminary data.</text>
</comment>
<evidence type="ECO:0000313" key="1">
    <source>
        <dbReference type="EMBL" id="OIQ52085.1"/>
    </source>
</evidence>
<organism evidence="1 2">
    <name type="scientific">Pseudodesulfovibrio hydrargyri</name>
    <dbReference type="NCBI Taxonomy" id="2125990"/>
    <lineage>
        <taxon>Bacteria</taxon>
        <taxon>Pseudomonadati</taxon>
        <taxon>Thermodesulfobacteriota</taxon>
        <taxon>Desulfovibrionia</taxon>
        <taxon>Desulfovibrionales</taxon>
        <taxon>Desulfovibrionaceae</taxon>
    </lineage>
</organism>
<protein>
    <recommendedName>
        <fullName evidence="3">STAS/SEC14 domain-containing protein</fullName>
    </recommendedName>
</protein>
<reference evidence="1 2" key="1">
    <citation type="submission" date="2015-09" db="EMBL/GenBank/DDBJ databases">
        <title>Genome of Desulfovibrio dechloracetivorans BerOc1, a mercury methylating strain isolated from highly hydrocarbons and metals contaminated coastal sediments.</title>
        <authorList>
            <person name="Goni Urriza M."/>
            <person name="Gassie C."/>
            <person name="Bouchez O."/>
            <person name="Klopp C."/>
            <person name="Ranchou-Peyruse A."/>
            <person name="Remy G."/>
        </authorList>
    </citation>
    <scope>NUCLEOTIDE SEQUENCE [LARGE SCALE GENOMIC DNA]</scope>
    <source>
        <strain evidence="1 2">BerOc1</strain>
    </source>
</reference>
<evidence type="ECO:0008006" key="3">
    <source>
        <dbReference type="Google" id="ProtNLM"/>
    </source>
</evidence>
<accession>A0A1J5MZU4</accession>
<evidence type="ECO:0000313" key="2">
    <source>
        <dbReference type="Proteomes" id="UP000181901"/>
    </source>
</evidence>
<dbReference type="RefSeq" id="WP_071544186.1">
    <property type="nucleotide sequence ID" value="NZ_LKAQ01000001.1"/>
</dbReference>